<protein>
    <recommendedName>
        <fullName evidence="1">GGDEF domain-containing protein</fullName>
    </recommendedName>
</protein>
<dbReference type="Pfam" id="PF00990">
    <property type="entry name" value="GGDEF"/>
    <property type="match status" value="1"/>
</dbReference>
<evidence type="ECO:0000313" key="2">
    <source>
        <dbReference type="EMBL" id="SFV68216.1"/>
    </source>
</evidence>
<evidence type="ECO:0000259" key="1">
    <source>
        <dbReference type="PROSITE" id="PS50887"/>
    </source>
</evidence>
<dbReference type="InterPro" id="IPR029787">
    <property type="entry name" value="Nucleotide_cyclase"/>
</dbReference>
<dbReference type="AlphaFoldDB" id="A0A1W1CQX8"/>
<reference evidence="2" key="1">
    <citation type="submission" date="2016-10" db="EMBL/GenBank/DDBJ databases">
        <authorList>
            <person name="de Groot N.N."/>
        </authorList>
    </citation>
    <scope>NUCLEOTIDE SEQUENCE</scope>
</reference>
<accession>A0A1W1CQX8</accession>
<feature type="domain" description="GGDEF" evidence="1">
    <location>
        <begin position="11"/>
        <end position="57"/>
    </location>
</feature>
<sequence length="57" mass="6500">MKLNESLDSEGRKSLILINIDDFSTINETQGFTAGDKLLKSFGEYLNNKYTKCRVCH</sequence>
<organism evidence="2">
    <name type="scientific">hydrothermal vent metagenome</name>
    <dbReference type="NCBI Taxonomy" id="652676"/>
    <lineage>
        <taxon>unclassified sequences</taxon>
        <taxon>metagenomes</taxon>
        <taxon>ecological metagenomes</taxon>
    </lineage>
</organism>
<name>A0A1W1CQX8_9ZZZZ</name>
<dbReference type="PROSITE" id="PS50887">
    <property type="entry name" value="GGDEF"/>
    <property type="match status" value="1"/>
</dbReference>
<dbReference type="InterPro" id="IPR000160">
    <property type="entry name" value="GGDEF_dom"/>
</dbReference>
<proteinExistence type="predicted"/>
<dbReference type="Gene3D" id="3.30.70.270">
    <property type="match status" value="1"/>
</dbReference>
<dbReference type="EMBL" id="FPHF01000105">
    <property type="protein sequence ID" value="SFV68216.1"/>
    <property type="molecule type" value="Genomic_DNA"/>
</dbReference>
<dbReference type="SUPFAM" id="SSF55073">
    <property type="entry name" value="Nucleotide cyclase"/>
    <property type="match status" value="1"/>
</dbReference>
<gene>
    <name evidence="2" type="ORF">MNB_SM-4-1362</name>
</gene>
<dbReference type="InterPro" id="IPR043128">
    <property type="entry name" value="Rev_trsase/Diguanyl_cyclase"/>
</dbReference>